<protein>
    <submittedName>
        <fullName evidence="2">Uncharacterized protein</fullName>
    </submittedName>
</protein>
<evidence type="ECO:0000313" key="2">
    <source>
        <dbReference type="EMBL" id="TQS43730.1"/>
    </source>
</evidence>
<reference evidence="2 3" key="1">
    <citation type="submission" date="2019-07" db="EMBL/GenBank/DDBJ databases">
        <title>Cryptosporangium phraense sp. nov., isolated from plant litter.</title>
        <authorList>
            <person name="Suriyachadkun C."/>
        </authorList>
    </citation>
    <scope>NUCLEOTIDE SEQUENCE [LARGE SCALE GENOMIC DNA]</scope>
    <source>
        <strain evidence="2 3">A-T 5661</strain>
    </source>
</reference>
<keyword evidence="1" id="KW-0472">Membrane</keyword>
<keyword evidence="3" id="KW-1185">Reference proteome</keyword>
<evidence type="ECO:0000256" key="1">
    <source>
        <dbReference type="SAM" id="Phobius"/>
    </source>
</evidence>
<accession>A0A545AQW9</accession>
<comment type="caution">
    <text evidence="2">The sequence shown here is derived from an EMBL/GenBank/DDBJ whole genome shotgun (WGS) entry which is preliminary data.</text>
</comment>
<sequence>MTLSLAVILALIVAALIFFGRTTILTALVCLAAGVALAPTPVGPVLLLIPQAIATGVAAGVSAVFS</sequence>
<proteinExistence type="predicted"/>
<feature type="transmembrane region" description="Helical" evidence="1">
    <location>
        <begin position="42"/>
        <end position="65"/>
    </location>
</feature>
<organism evidence="2 3">
    <name type="scientific">Cryptosporangium phraense</name>
    <dbReference type="NCBI Taxonomy" id="2593070"/>
    <lineage>
        <taxon>Bacteria</taxon>
        <taxon>Bacillati</taxon>
        <taxon>Actinomycetota</taxon>
        <taxon>Actinomycetes</taxon>
        <taxon>Cryptosporangiales</taxon>
        <taxon>Cryptosporangiaceae</taxon>
        <taxon>Cryptosporangium</taxon>
    </lineage>
</organism>
<gene>
    <name evidence="2" type="ORF">FL583_16970</name>
</gene>
<dbReference type="AlphaFoldDB" id="A0A545AQW9"/>
<keyword evidence="1" id="KW-1133">Transmembrane helix</keyword>
<keyword evidence="1" id="KW-0812">Transmembrane</keyword>
<dbReference type="InParanoid" id="A0A545AQW9"/>
<dbReference type="RefSeq" id="WP_142705643.1">
    <property type="nucleotide sequence ID" value="NZ_VIRS01000011.1"/>
</dbReference>
<dbReference type="EMBL" id="VIRS01000011">
    <property type="protein sequence ID" value="TQS43730.1"/>
    <property type="molecule type" value="Genomic_DNA"/>
</dbReference>
<evidence type="ECO:0000313" key="3">
    <source>
        <dbReference type="Proteomes" id="UP000317982"/>
    </source>
</evidence>
<dbReference type="Proteomes" id="UP000317982">
    <property type="component" value="Unassembled WGS sequence"/>
</dbReference>
<name>A0A545AQW9_9ACTN</name>